<name>A0A3N1GS53_9ACTN</name>
<protein>
    <recommendedName>
        <fullName evidence="4">DUF5666 domain-containing protein</fullName>
    </recommendedName>
</protein>
<evidence type="ECO:0008006" key="4">
    <source>
        <dbReference type="Google" id="ProtNLM"/>
    </source>
</evidence>
<organism evidence="2 3">
    <name type="scientific">Couchioplanes caeruleus</name>
    <dbReference type="NCBI Taxonomy" id="56438"/>
    <lineage>
        <taxon>Bacteria</taxon>
        <taxon>Bacillati</taxon>
        <taxon>Actinomycetota</taxon>
        <taxon>Actinomycetes</taxon>
        <taxon>Micromonosporales</taxon>
        <taxon>Micromonosporaceae</taxon>
        <taxon>Couchioplanes</taxon>
    </lineage>
</organism>
<proteinExistence type="predicted"/>
<evidence type="ECO:0000256" key="1">
    <source>
        <dbReference type="SAM" id="MobiDB-lite"/>
    </source>
</evidence>
<reference evidence="2 3" key="1">
    <citation type="submission" date="2018-11" db="EMBL/GenBank/DDBJ databases">
        <title>Sequencing the genomes of 1000 actinobacteria strains.</title>
        <authorList>
            <person name="Klenk H.-P."/>
        </authorList>
    </citation>
    <scope>NUCLEOTIDE SEQUENCE [LARGE SCALE GENOMIC DNA]</scope>
    <source>
        <strain evidence="2 3">DSM 43634</strain>
    </source>
</reference>
<evidence type="ECO:0000313" key="2">
    <source>
        <dbReference type="EMBL" id="ROP33090.1"/>
    </source>
</evidence>
<evidence type="ECO:0000313" key="3">
    <source>
        <dbReference type="Proteomes" id="UP000271683"/>
    </source>
</evidence>
<sequence length="191" mass="19865">MTLIRSVHAGRRLSGMTRTRIALTVTTLGLAGLLGLTGCGSAGAGPSAAPAVAAADVTGEAYALTEVGFETGMEAAPAASEEPKSGKPKERKQGLRKQLRKNILHGETTVRAKDGVRTIVVQRGTVTAVDGRTVSVRSTDGFSQTWTFGDKVKVLQNRKAVDVNTLKNGVEIGVAGAKDGDRATARLIAIR</sequence>
<dbReference type="Proteomes" id="UP000271683">
    <property type="component" value="Unassembled WGS sequence"/>
</dbReference>
<feature type="region of interest" description="Disordered" evidence="1">
    <location>
        <begin position="75"/>
        <end position="97"/>
    </location>
</feature>
<dbReference type="RefSeq" id="WP_084556230.1">
    <property type="nucleotide sequence ID" value="NZ_RJKL01000001.1"/>
</dbReference>
<gene>
    <name evidence="2" type="ORF">EDD30_6059</name>
</gene>
<accession>A0A3N1GS53</accession>
<dbReference type="AlphaFoldDB" id="A0A3N1GS53"/>
<feature type="compositionally biased region" description="Basic and acidic residues" evidence="1">
    <location>
        <begin position="81"/>
        <end position="93"/>
    </location>
</feature>
<comment type="caution">
    <text evidence="2">The sequence shown here is derived from an EMBL/GenBank/DDBJ whole genome shotgun (WGS) entry which is preliminary data.</text>
</comment>
<dbReference type="EMBL" id="RJKL01000001">
    <property type="protein sequence ID" value="ROP33090.1"/>
    <property type="molecule type" value="Genomic_DNA"/>
</dbReference>